<evidence type="ECO:0000256" key="5">
    <source>
        <dbReference type="ARBA" id="ARBA00023027"/>
    </source>
</evidence>
<feature type="transmembrane region" description="Helical" evidence="7">
    <location>
        <begin position="146"/>
        <end position="162"/>
    </location>
</feature>
<dbReference type="Pfam" id="PF08240">
    <property type="entry name" value="ADH_N"/>
    <property type="match status" value="1"/>
</dbReference>
<dbReference type="GO" id="GO:0008270">
    <property type="term" value="F:zinc ion binding"/>
    <property type="evidence" value="ECO:0007669"/>
    <property type="project" value="InterPro"/>
</dbReference>
<dbReference type="OrthoDB" id="1879366at2759"/>
<evidence type="ECO:0008006" key="12">
    <source>
        <dbReference type="Google" id="ProtNLM"/>
    </source>
</evidence>
<accession>A0A9C7URH6</accession>
<dbReference type="GO" id="GO:0046294">
    <property type="term" value="P:formaldehyde catabolic process"/>
    <property type="evidence" value="ECO:0007669"/>
    <property type="project" value="TreeGrafter"/>
</dbReference>
<dbReference type="InterPro" id="IPR036291">
    <property type="entry name" value="NAD(P)-bd_dom_sf"/>
</dbReference>
<dbReference type="EMBL" id="BQMJ01000038">
    <property type="protein sequence ID" value="GJQ12938.1"/>
    <property type="molecule type" value="Genomic_DNA"/>
</dbReference>
<comment type="similarity">
    <text evidence="6">Belongs to the zinc-containing alcohol dehydrogenase family.</text>
</comment>
<evidence type="ECO:0000259" key="9">
    <source>
        <dbReference type="Pfam" id="PF08240"/>
    </source>
</evidence>
<dbReference type="PANTHER" id="PTHR43880">
    <property type="entry name" value="ALCOHOL DEHYDROGENASE"/>
    <property type="match status" value="1"/>
</dbReference>
<keyword evidence="7" id="KW-0812">Transmembrane</keyword>
<feature type="transmembrane region" description="Helical" evidence="7">
    <location>
        <begin position="201"/>
        <end position="224"/>
    </location>
</feature>
<feature type="transmembrane region" description="Helical" evidence="7">
    <location>
        <begin position="174"/>
        <end position="194"/>
    </location>
</feature>
<evidence type="ECO:0000256" key="1">
    <source>
        <dbReference type="ARBA" id="ARBA00001947"/>
    </source>
</evidence>
<reference evidence="10" key="1">
    <citation type="journal article" date="2022" name="Proc. Natl. Acad. Sci. U.S.A.">
        <title>Life cycle and functional genomics of the unicellular red alga Galdieria for elucidating algal and plant evolution and industrial use.</title>
        <authorList>
            <person name="Hirooka S."/>
            <person name="Itabashi T."/>
            <person name="Ichinose T.M."/>
            <person name="Onuma R."/>
            <person name="Fujiwara T."/>
            <person name="Yamashita S."/>
            <person name="Jong L.W."/>
            <person name="Tomita R."/>
            <person name="Iwane A.H."/>
            <person name="Miyagishima S.Y."/>
        </authorList>
    </citation>
    <scope>NUCLEOTIDE SEQUENCE</scope>
    <source>
        <strain evidence="10">NBRC 102759</strain>
    </source>
</reference>
<keyword evidence="4" id="KW-0560">Oxidoreductase</keyword>
<keyword evidence="3 6" id="KW-0862">Zinc</keyword>
<protein>
    <recommendedName>
        <fullName evidence="12">Alcohol dehydrogenase</fullName>
    </recommendedName>
</protein>
<dbReference type="SUPFAM" id="SSF50129">
    <property type="entry name" value="GroES-like"/>
    <property type="match status" value="2"/>
</dbReference>
<dbReference type="InterPro" id="IPR013149">
    <property type="entry name" value="ADH-like_C"/>
</dbReference>
<dbReference type="PANTHER" id="PTHR43880:SF12">
    <property type="entry name" value="ALCOHOL DEHYDROGENASE CLASS-3"/>
    <property type="match status" value="1"/>
</dbReference>
<dbReference type="CDD" id="cd08281">
    <property type="entry name" value="liver_ADH_like1"/>
    <property type="match status" value="1"/>
</dbReference>
<evidence type="ECO:0000256" key="2">
    <source>
        <dbReference type="ARBA" id="ARBA00022723"/>
    </source>
</evidence>
<feature type="domain" description="Alcohol dehydrogenase-like N-terminal" evidence="9">
    <location>
        <begin position="35"/>
        <end position="170"/>
    </location>
</feature>
<sequence length="393" mass="41448">MKVKAAVLQEMGRPTPYAKSKPIIIEELELAPPHDDEVLVKLLYAGLCHSDLSVINASRPRPTPMALGHEAVGRIQQAGKNVDNVQVGDIVSCVFVPSCGTCDSCRTGRPATCTTGAKANGAGLLLCGQSHLSRTTQVNKPNDSKMIHHLLGVAAFSTYSVMNKNSVVKIDPSIPPQYAAVFGCAVITGVGAVVNTAKIEFGASVAIVGLGGVGFCALLGALAAGASNIIVVDLEQSKLDLAKKLGASHGVLSTKDISLDNLIQSVKQLTQQGRGVDYAFEMAGSGPTLKVAYGITRPGGTTVTAGLPHPETQFSVSQVTITAEERTLKGSYLGSCVPTRDIPRYVQLFKEGRLPVDKLISGIITLDQINEGFDQLDQGKVIRLLLKLHDDEE</sequence>
<keyword evidence="5" id="KW-0520">NAD</keyword>
<organism evidence="10 11">
    <name type="scientific">Galdieria partita</name>
    <dbReference type="NCBI Taxonomy" id="83374"/>
    <lineage>
        <taxon>Eukaryota</taxon>
        <taxon>Rhodophyta</taxon>
        <taxon>Bangiophyceae</taxon>
        <taxon>Galdieriales</taxon>
        <taxon>Galdieriaceae</taxon>
        <taxon>Galdieria</taxon>
    </lineage>
</organism>
<dbReference type="InterPro" id="IPR011032">
    <property type="entry name" value="GroES-like_sf"/>
</dbReference>
<dbReference type="Pfam" id="PF00107">
    <property type="entry name" value="ADH_zinc_N"/>
    <property type="match status" value="1"/>
</dbReference>
<keyword evidence="7" id="KW-1133">Transmembrane helix</keyword>
<dbReference type="Gene3D" id="3.40.50.720">
    <property type="entry name" value="NAD(P)-binding Rossmann-like Domain"/>
    <property type="match status" value="1"/>
</dbReference>
<evidence type="ECO:0000313" key="11">
    <source>
        <dbReference type="Proteomes" id="UP001061958"/>
    </source>
</evidence>
<dbReference type="InterPro" id="IPR002328">
    <property type="entry name" value="ADH_Zn_CS"/>
</dbReference>
<dbReference type="SUPFAM" id="SSF51735">
    <property type="entry name" value="NAD(P)-binding Rossmann-fold domains"/>
    <property type="match status" value="1"/>
</dbReference>
<dbReference type="AlphaFoldDB" id="A0A9C7URH6"/>
<dbReference type="PROSITE" id="PS00059">
    <property type="entry name" value="ADH_ZINC"/>
    <property type="match status" value="1"/>
</dbReference>
<comment type="cofactor">
    <cofactor evidence="1 6">
        <name>Zn(2+)</name>
        <dbReference type="ChEBI" id="CHEBI:29105"/>
    </cofactor>
</comment>
<reference evidence="10" key="2">
    <citation type="submission" date="2022-01" db="EMBL/GenBank/DDBJ databases">
        <authorList>
            <person name="Hirooka S."/>
            <person name="Miyagishima S.Y."/>
        </authorList>
    </citation>
    <scope>NUCLEOTIDE SEQUENCE</scope>
    <source>
        <strain evidence="10">NBRC 102759</strain>
    </source>
</reference>
<evidence type="ECO:0000256" key="7">
    <source>
        <dbReference type="SAM" id="Phobius"/>
    </source>
</evidence>
<keyword evidence="11" id="KW-1185">Reference proteome</keyword>
<keyword evidence="2 6" id="KW-0479">Metal-binding</keyword>
<keyword evidence="7" id="KW-0472">Membrane</keyword>
<proteinExistence type="inferred from homology"/>
<evidence type="ECO:0000256" key="4">
    <source>
        <dbReference type="ARBA" id="ARBA00023002"/>
    </source>
</evidence>
<dbReference type="Gene3D" id="3.90.180.10">
    <property type="entry name" value="Medium-chain alcohol dehydrogenases, catalytic domain"/>
    <property type="match status" value="1"/>
</dbReference>
<name>A0A9C7URH6_9RHOD</name>
<evidence type="ECO:0000259" key="8">
    <source>
        <dbReference type="Pfam" id="PF00107"/>
    </source>
</evidence>
<gene>
    <name evidence="10" type="ORF">GpartN1_g4729.t1</name>
</gene>
<dbReference type="GO" id="GO:0005829">
    <property type="term" value="C:cytosol"/>
    <property type="evidence" value="ECO:0007669"/>
    <property type="project" value="TreeGrafter"/>
</dbReference>
<dbReference type="InterPro" id="IPR013154">
    <property type="entry name" value="ADH-like_N"/>
</dbReference>
<evidence type="ECO:0000313" key="10">
    <source>
        <dbReference type="EMBL" id="GJQ12938.1"/>
    </source>
</evidence>
<dbReference type="GO" id="GO:0051903">
    <property type="term" value="F:S-(hydroxymethyl)glutathione dehydrogenase [NAD(P)+] activity"/>
    <property type="evidence" value="ECO:0007669"/>
    <property type="project" value="TreeGrafter"/>
</dbReference>
<dbReference type="Proteomes" id="UP001061958">
    <property type="component" value="Unassembled WGS sequence"/>
</dbReference>
<feature type="domain" description="Alcohol dehydrogenase-like C-terminal" evidence="8">
    <location>
        <begin position="212"/>
        <end position="350"/>
    </location>
</feature>
<comment type="caution">
    <text evidence="10">The sequence shown here is derived from an EMBL/GenBank/DDBJ whole genome shotgun (WGS) entry which is preliminary data.</text>
</comment>
<dbReference type="FunFam" id="3.40.50.720:FF:000003">
    <property type="entry name" value="S-(hydroxymethyl)glutathione dehydrogenase"/>
    <property type="match status" value="1"/>
</dbReference>
<evidence type="ECO:0000256" key="3">
    <source>
        <dbReference type="ARBA" id="ARBA00022833"/>
    </source>
</evidence>
<evidence type="ECO:0000256" key="6">
    <source>
        <dbReference type="RuleBase" id="RU361277"/>
    </source>
</evidence>